<sequence>MQPPLPPGAPPPFARRRALWSRVMDPLRGGAATSPDPHSPGLRGTGRTENRALIPAETPCEHRGSMEVQAPESPDPST</sequence>
<dbReference type="AlphaFoldDB" id="A0AAN8D2L6"/>
<evidence type="ECO:0000313" key="3">
    <source>
        <dbReference type="Proteomes" id="UP001331515"/>
    </source>
</evidence>
<evidence type="ECO:0000256" key="1">
    <source>
        <dbReference type="SAM" id="MobiDB-lite"/>
    </source>
</evidence>
<dbReference type="EMBL" id="JAURVH010001527">
    <property type="protein sequence ID" value="KAK5914697.1"/>
    <property type="molecule type" value="Genomic_DNA"/>
</dbReference>
<gene>
    <name evidence="2" type="ORF">CgunFtcFv8_009118</name>
</gene>
<feature type="region of interest" description="Disordered" evidence="1">
    <location>
        <begin position="1"/>
        <end position="78"/>
    </location>
</feature>
<reference evidence="2 3" key="1">
    <citation type="journal article" date="2023" name="Mol. Biol. Evol.">
        <title>Genomics of Secondarily Temperate Adaptation in the Only Non-Antarctic Icefish.</title>
        <authorList>
            <person name="Rivera-Colon A.G."/>
            <person name="Rayamajhi N."/>
            <person name="Minhas B.F."/>
            <person name="Madrigal G."/>
            <person name="Bilyk K.T."/>
            <person name="Yoon V."/>
            <person name="Hune M."/>
            <person name="Gregory S."/>
            <person name="Cheng C.H.C."/>
            <person name="Catchen J.M."/>
        </authorList>
    </citation>
    <scope>NUCLEOTIDE SEQUENCE [LARGE SCALE GENOMIC DNA]</scope>
    <source>
        <tissue evidence="2">White muscle</tissue>
    </source>
</reference>
<proteinExistence type="predicted"/>
<keyword evidence="3" id="KW-1185">Reference proteome</keyword>
<name>A0AAN8D2L6_CHAGU</name>
<protein>
    <submittedName>
        <fullName evidence="2">Uncharacterized protein</fullName>
    </submittedName>
</protein>
<comment type="caution">
    <text evidence="2">The sequence shown here is derived from an EMBL/GenBank/DDBJ whole genome shotgun (WGS) entry which is preliminary data.</text>
</comment>
<organism evidence="2 3">
    <name type="scientific">Champsocephalus gunnari</name>
    <name type="common">Mackerel icefish</name>
    <dbReference type="NCBI Taxonomy" id="52237"/>
    <lineage>
        <taxon>Eukaryota</taxon>
        <taxon>Metazoa</taxon>
        <taxon>Chordata</taxon>
        <taxon>Craniata</taxon>
        <taxon>Vertebrata</taxon>
        <taxon>Euteleostomi</taxon>
        <taxon>Actinopterygii</taxon>
        <taxon>Neopterygii</taxon>
        <taxon>Teleostei</taxon>
        <taxon>Neoteleostei</taxon>
        <taxon>Acanthomorphata</taxon>
        <taxon>Eupercaria</taxon>
        <taxon>Perciformes</taxon>
        <taxon>Notothenioidei</taxon>
        <taxon>Channichthyidae</taxon>
        <taxon>Champsocephalus</taxon>
    </lineage>
</organism>
<dbReference type="Proteomes" id="UP001331515">
    <property type="component" value="Unassembled WGS sequence"/>
</dbReference>
<accession>A0AAN8D2L6</accession>
<evidence type="ECO:0000313" key="2">
    <source>
        <dbReference type="EMBL" id="KAK5914697.1"/>
    </source>
</evidence>
<feature type="compositionally biased region" description="Pro residues" evidence="1">
    <location>
        <begin position="1"/>
        <end position="13"/>
    </location>
</feature>